<name>A0ABR7D0I6_9BACT</name>
<keyword evidence="2" id="KW-1185">Reference proteome</keyword>
<organism evidence="1 2">
    <name type="scientific">Butyricimonas hominis</name>
    <dbReference type="NCBI Taxonomy" id="2763032"/>
    <lineage>
        <taxon>Bacteria</taxon>
        <taxon>Pseudomonadati</taxon>
        <taxon>Bacteroidota</taxon>
        <taxon>Bacteroidia</taxon>
        <taxon>Bacteroidales</taxon>
        <taxon>Odoribacteraceae</taxon>
        <taxon>Butyricimonas</taxon>
    </lineage>
</organism>
<gene>
    <name evidence="1" type="ORF">H8S64_10080</name>
</gene>
<dbReference type="EMBL" id="JACOOH010000004">
    <property type="protein sequence ID" value="MBC5621444.1"/>
    <property type="molecule type" value="Genomic_DNA"/>
</dbReference>
<protein>
    <submittedName>
        <fullName evidence="1">Uncharacterized protein</fullName>
    </submittedName>
</protein>
<evidence type="ECO:0000313" key="1">
    <source>
        <dbReference type="EMBL" id="MBC5621444.1"/>
    </source>
</evidence>
<evidence type="ECO:0000313" key="2">
    <source>
        <dbReference type="Proteomes" id="UP000646484"/>
    </source>
</evidence>
<dbReference type="Proteomes" id="UP000646484">
    <property type="component" value="Unassembled WGS sequence"/>
</dbReference>
<accession>A0ABR7D0I6</accession>
<comment type="caution">
    <text evidence="1">The sequence shown here is derived from an EMBL/GenBank/DDBJ whole genome shotgun (WGS) entry which is preliminary data.</text>
</comment>
<reference evidence="1 2" key="1">
    <citation type="submission" date="2020-08" db="EMBL/GenBank/DDBJ databases">
        <title>Genome public.</title>
        <authorList>
            <person name="Liu C."/>
            <person name="Sun Q."/>
        </authorList>
    </citation>
    <scope>NUCLEOTIDE SEQUENCE [LARGE SCALE GENOMIC DNA]</scope>
    <source>
        <strain evidence="1 2">NSJ-56</strain>
    </source>
</reference>
<sequence length="376" mass="42386">MFTSGGGFLEIRGAAGDANPVGIIIPDDCTWIYIADKQTDADNTYTCLLGLYAPDDIAPASRAIGRPQTNYLKRPREAVITIVTRDAGGYNKYTEYTVYQEYYNPTHAAAAFIINIQPFAALASVDNANRVIHLPPLPYINLEFLPDNNISFAFPQTYPEEDYPWIDINNNGLNVPYLMYTTNSDNNGEERTAYLRVRTRKNGDPASPVITNRWTVIQDAMPNDALLATGHALQLRLLPEKELRLEGDTIYINHGNYHSEYYNIYLQYLANPDNEALKKRLEHALNSYLDNLDIEDNNTCLSVVGTNGIPAFVTSNDDWVRVTYTSDDQIIVFPQAYLPPAIDQKIPDRIGSFTVHMQGGKTKTYYMKQTQTKITE</sequence>
<dbReference type="RefSeq" id="WP_186975980.1">
    <property type="nucleotide sequence ID" value="NZ_JACOOH010000004.1"/>
</dbReference>
<proteinExistence type="predicted"/>